<dbReference type="EMBL" id="CP082781">
    <property type="protein sequence ID" value="UGS27009.1"/>
    <property type="molecule type" value="Genomic_DNA"/>
</dbReference>
<sequence>MPTITTALATPAQWEDVQSALSGGGDGRSCQCIWPMISNKEWESTTVETRRDMLRAELEGPPPGIVAYVDDEAAGWIRIGPRPAQQRLGRTRAIKAATAEPLDDESVWAVSCFSVRREFRGMGINRVLLDAAVIYAREAGARVIEGYPIDTSGGNVRSNDLFHGALSTFLAAGFSATGELKPGRPLVTLSTAG</sequence>
<name>A0ABY3RSI4_9MICO</name>
<dbReference type="InterPro" id="IPR016181">
    <property type="entry name" value="Acyl_CoA_acyltransferase"/>
</dbReference>
<dbReference type="Gene3D" id="3.40.630.30">
    <property type="match status" value="1"/>
</dbReference>
<dbReference type="InterPro" id="IPR000182">
    <property type="entry name" value="GNAT_dom"/>
</dbReference>
<evidence type="ECO:0000313" key="3">
    <source>
        <dbReference type="Proteomes" id="UP001199642"/>
    </source>
</evidence>
<protein>
    <submittedName>
        <fullName evidence="2">GNAT family N-acetyltransferase</fullName>
    </submittedName>
</protein>
<dbReference type="Pfam" id="PF00583">
    <property type="entry name" value="Acetyltransf_1"/>
    <property type="match status" value="1"/>
</dbReference>
<evidence type="ECO:0000313" key="2">
    <source>
        <dbReference type="EMBL" id="UGS27009.1"/>
    </source>
</evidence>
<feature type="domain" description="N-acetyltransferase" evidence="1">
    <location>
        <begin position="4"/>
        <end position="193"/>
    </location>
</feature>
<keyword evidence="3" id="KW-1185">Reference proteome</keyword>
<organism evidence="2 3">
    <name type="scientific">Microbacterium resistens</name>
    <dbReference type="NCBI Taxonomy" id="156977"/>
    <lineage>
        <taxon>Bacteria</taxon>
        <taxon>Bacillati</taxon>
        <taxon>Actinomycetota</taxon>
        <taxon>Actinomycetes</taxon>
        <taxon>Micrococcales</taxon>
        <taxon>Microbacteriaceae</taxon>
        <taxon>Microbacterium</taxon>
    </lineage>
</organism>
<dbReference type="PROSITE" id="PS51186">
    <property type="entry name" value="GNAT"/>
    <property type="match status" value="1"/>
</dbReference>
<reference evidence="2 3" key="1">
    <citation type="submission" date="2023-01" db="EMBL/GenBank/DDBJ databases">
        <title>Characterization of estradiol degrading bacteria Microbacterium sp. MZT7 and reveal degrading genes through genome analysis.</title>
        <authorList>
            <person name="Hao P."/>
            <person name="Gao Y."/>
        </authorList>
    </citation>
    <scope>NUCLEOTIDE SEQUENCE [LARGE SCALE GENOMIC DNA]</scope>
    <source>
        <strain evidence="2 3">MZT7</strain>
    </source>
</reference>
<proteinExistence type="predicted"/>
<dbReference type="RefSeq" id="WP_231820509.1">
    <property type="nucleotide sequence ID" value="NZ_CP082781.1"/>
</dbReference>
<evidence type="ECO:0000259" key="1">
    <source>
        <dbReference type="PROSITE" id="PS51186"/>
    </source>
</evidence>
<dbReference type="CDD" id="cd04301">
    <property type="entry name" value="NAT_SF"/>
    <property type="match status" value="1"/>
</dbReference>
<dbReference type="SUPFAM" id="SSF55729">
    <property type="entry name" value="Acyl-CoA N-acyltransferases (Nat)"/>
    <property type="match status" value="1"/>
</dbReference>
<dbReference type="Proteomes" id="UP001199642">
    <property type="component" value="Chromosome"/>
</dbReference>
<accession>A0ABY3RSI4</accession>
<gene>
    <name evidence="2" type="ORF">K8F61_01990</name>
</gene>